<dbReference type="GO" id="GO:0016758">
    <property type="term" value="F:hexosyltransferase activity"/>
    <property type="evidence" value="ECO:0007669"/>
    <property type="project" value="UniProtKB-ARBA"/>
</dbReference>
<sequence>MSLPQLSICIPAYNRPDGLRTAVTSILSALTPAQTAAIELVITDDSTLATPQVECLLHGWQGAWQYHKNPQRLGMVANWNQSLAYARGEFVLLLHDDDYLLPQGIPHLLHTLNCYGSRYDVFLFGVHLVDGQGHCLRKQIPPRARWLPPATAVRQLLSHSSFVRFPALVWRRSLLARVGEFSHTYGEATDIYQWLRFFATAGVYTVPLATAAYTIHDQALSMGMFQPQTLGHLSAIFQEARQLNLLPPRVLHHAQRDFLHQFILAGTWRFLRRRQWQQAAAVYRLLEAPEVTGRSPRWAVTRFLFGVALRLLRVDQA</sequence>
<keyword evidence="3" id="KW-1185">Reference proteome</keyword>
<dbReference type="PANTHER" id="PTHR22916:SF3">
    <property type="entry name" value="UDP-GLCNAC:BETAGAL BETA-1,3-N-ACETYLGLUCOSAMINYLTRANSFERASE-LIKE PROTEIN 1"/>
    <property type="match status" value="1"/>
</dbReference>
<organism evidence="2 3">
    <name type="scientific">Parathermosynechococcus lividus PCC 6715</name>
    <dbReference type="NCBI Taxonomy" id="1917166"/>
    <lineage>
        <taxon>Bacteria</taxon>
        <taxon>Bacillati</taxon>
        <taxon>Cyanobacteriota</taxon>
        <taxon>Cyanophyceae</taxon>
        <taxon>Acaryochloridales</taxon>
        <taxon>Thermosynechococcaceae</taxon>
        <taxon>Parathermosynechococcus</taxon>
    </lineage>
</organism>
<feature type="domain" description="Glycosyltransferase 2-like" evidence="1">
    <location>
        <begin position="7"/>
        <end position="113"/>
    </location>
</feature>
<reference evidence="3" key="2">
    <citation type="journal article" date="2022" name="Front. Microbiol.">
        <title>Comparative Genomic Analysis Revealed Distinct Molecular Components and Organization of CO2-Concentrating Mechanism in Thermophilic Cyanobacteria.</title>
        <authorList>
            <person name="Tang J."/>
            <person name="Zhou H."/>
            <person name="Yao D."/>
            <person name="Riaz S."/>
            <person name="You D."/>
            <person name="Klepacz-Smolka A."/>
            <person name="Daroch M."/>
        </authorList>
    </citation>
    <scope>NUCLEOTIDE SEQUENCE [LARGE SCALE GENOMIC DNA]</scope>
    <source>
        <strain evidence="3">PCC 6715</strain>
    </source>
</reference>
<dbReference type="AlphaFoldDB" id="A0A2D2Q5J7"/>
<evidence type="ECO:0000259" key="1">
    <source>
        <dbReference type="Pfam" id="PF00535"/>
    </source>
</evidence>
<protein>
    <recommendedName>
        <fullName evidence="1">Glycosyltransferase 2-like domain-containing protein</fullName>
    </recommendedName>
</protein>
<dbReference type="PANTHER" id="PTHR22916">
    <property type="entry name" value="GLYCOSYLTRANSFERASE"/>
    <property type="match status" value="1"/>
</dbReference>
<dbReference type="Gene3D" id="3.90.550.10">
    <property type="entry name" value="Spore Coat Polysaccharide Biosynthesis Protein SpsA, Chain A"/>
    <property type="match status" value="1"/>
</dbReference>
<gene>
    <name evidence="2" type="ORF">BRW62_05235</name>
</gene>
<name>A0A2D2Q5J7_PARLV</name>
<dbReference type="Pfam" id="PF00535">
    <property type="entry name" value="Glycos_transf_2"/>
    <property type="match status" value="1"/>
</dbReference>
<reference evidence="2 3" key="1">
    <citation type="submission" date="2016-11" db="EMBL/GenBank/DDBJ databases">
        <title>Complete genome sequence of thermophilic cyanobacteria strain Synechococcus sp. PCC6715.</title>
        <authorList>
            <person name="Tang J."/>
            <person name="Daroch M."/>
            <person name="Liang Y."/>
            <person name="Jiang D."/>
            <person name="Shah M."/>
        </authorList>
    </citation>
    <scope>NUCLEOTIDE SEQUENCE [LARGE SCALE GENOMIC DNA]</scope>
    <source>
        <strain evidence="2 3">PCC 6715</strain>
    </source>
</reference>
<evidence type="ECO:0000313" key="2">
    <source>
        <dbReference type="EMBL" id="ATS19517.1"/>
    </source>
</evidence>
<dbReference type="InterPro" id="IPR029044">
    <property type="entry name" value="Nucleotide-diphossugar_trans"/>
</dbReference>
<dbReference type="Proteomes" id="UP000231057">
    <property type="component" value="Chromosome"/>
</dbReference>
<proteinExistence type="predicted"/>
<dbReference type="SUPFAM" id="SSF53448">
    <property type="entry name" value="Nucleotide-diphospho-sugar transferases"/>
    <property type="match status" value="1"/>
</dbReference>
<dbReference type="KEGG" id="slw:BRW62_05235"/>
<accession>A0A2D2Q5J7</accession>
<dbReference type="EMBL" id="CP018092">
    <property type="protein sequence ID" value="ATS19517.1"/>
    <property type="molecule type" value="Genomic_DNA"/>
</dbReference>
<dbReference type="InterPro" id="IPR001173">
    <property type="entry name" value="Glyco_trans_2-like"/>
</dbReference>
<evidence type="ECO:0000313" key="3">
    <source>
        <dbReference type="Proteomes" id="UP000231057"/>
    </source>
</evidence>